<evidence type="ECO:0000256" key="6">
    <source>
        <dbReference type="ARBA" id="ARBA00022490"/>
    </source>
</evidence>
<keyword evidence="6" id="KW-0963">Cytoplasm</keyword>
<evidence type="ECO:0000256" key="7">
    <source>
        <dbReference type="ARBA" id="ARBA00022563"/>
    </source>
</evidence>
<evidence type="ECO:0000256" key="9">
    <source>
        <dbReference type="ARBA" id="ARBA00022723"/>
    </source>
</evidence>
<accession>A0A0K0EJI5</accession>
<dbReference type="SUPFAM" id="SSF53244">
    <property type="entry name" value="MurD-like peptide ligases, peptide-binding domain"/>
    <property type="match status" value="1"/>
</dbReference>
<dbReference type="WBParaSite" id="SSTP_0000963100.1">
    <property type="protein sequence ID" value="SSTP_0000963100.1"/>
    <property type="gene ID" value="SSTP_0000963100"/>
</dbReference>
<evidence type="ECO:0000256" key="2">
    <source>
        <dbReference type="ARBA" id="ARBA00004305"/>
    </source>
</evidence>
<dbReference type="EC" id="6.3.2.17" evidence="17"/>
<keyword evidence="8 17" id="KW-0436">Ligase</keyword>
<keyword evidence="14" id="KW-0496">Mitochondrion</keyword>
<feature type="chain" id="PRO_5012181429" description="Folylpolyglutamate synthase" evidence="20">
    <location>
        <begin position="16"/>
        <end position="480"/>
    </location>
</feature>
<evidence type="ECO:0000256" key="5">
    <source>
        <dbReference type="ARBA" id="ARBA00008276"/>
    </source>
</evidence>
<dbReference type="SUPFAM" id="SSF53623">
    <property type="entry name" value="MurD-like peptide ligases, catalytic domain"/>
    <property type="match status" value="1"/>
</dbReference>
<evidence type="ECO:0000256" key="19">
    <source>
        <dbReference type="PIRSR" id="PIRSR038895-2"/>
    </source>
</evidence>
<dbReference type="InterPro" id="IPR036615">
    <property type="entry name" value="Mur_ligase_C_dom_sf"/>
</dbReference>
<keyword evidence="15" id="KW-0472">Membrane</keyword>
<evidence type="ECO:0000256" key="13">
    <source>
        <dbReference type="ARBA" id="ARBA00022842"/>
    </source>
</evidence>
<keyword evidence="10 18" id="KW-0547">Nucleotide-binding</keyword>
<comment type="catalytic activity">
    <reaction evidence="16 17">
        <text>(6S)-5,6,7,8-tetrahydrofolyl-(gamma-L-Glu)(n) + L-glutamate + ATP = (6S)-5,6,7,8-tetrahydrofolyl-(gamma-L-Glu)(n+1) + ADP + phosphate + H(+)</text>
        <dbReference type="Rhea" id="RHEA:10580"/>
        <dbReference type="Rhea" id="RHEA-COMP:14738"/>
        <dbReference type="Rhea" id="RHEA-COMP:14740"/>
        <dbReference type="ChEBI" id="CHEBI:15378"/>
        <dbReference type="ChEBI" id="CHEBI:29985"/>
        <dbReference type="ChEBI" id="CHEBI:30616"/>
        <dbReference type="ChEBI" id="CHEBI:43474"/>
        <dbReference type="ChEBI" id="CHEBI:141005"/>
        <dbReference type="ChEBI" id="CHEBI:456216"/>
        <dbReference type="EC" id="6.3.2.17"/>
    </reaction>
</comment>
<evidence type="ECO:0000256" key="12">
    <source>
        <dbReference type="ARBA" id="ARBA00022840"/>
    </source>
</evidence>
<feature type="signal peptide" evidence="20">
    <location>
        <begin position="1"/>
        <end position="15"/>
    </location>
</feature>
<comment type="cofactor">
    <cofactor evidence="17">
        <name>a monovalent cation</name>
        <dbReference type="ChEBI" id="CHEBI:60242"/>
    </cofactor>
    <text evidence="17">A monovalent cation.</text>
</comment>
<evidence type="ECO:0000256" key="17">
    <source>
        <dbReference type="PIRNR" id="PIRNR038895"/>
    </source>
</evidence>
<name>A0A0K0EJI5_STRER</name>
<dbReference type="GO" id="GO:0046872">
    <property type="term" value="F:metal ion binding"/>
    <property type="evidence" value="ECO:0007669"/>
    <property type="project" value="UniProtKB-KW"/>
</dbReference>
<dbReference type="PANTHER" id="PTHR11136:SF5">
    <property type="entry name" value="FOLYLPOLYGLUTAMATE SYNTHASE, MITOCHONDRIAL"/>
    <property type="match status" value="1"/>
</dbReference>
<reference evidence="22" key="1">
    <citation type="submission" date="2015-08" db="UniProtKB">
        <authorList>
            <consortium name="WormBaseParasite"/>
        </authorList>
    </citation>
    <scope>IDENTIFICATION</scope>
</reference>
<keyword evidence="20" id="KW-0732">Signal</keyword>
<evidence type="ECO:0000313" key="22">
    <source>
        <dbReference type="WBParaSite" id="SSTP_0000963100.1"/>
    </source>
</evidence>
<dbReference type="GO" id="GO:0005829">
    <property type="term" value="C:cytosol"/>
    <property type="evidence" value="ECO:0007669"/>
    <property type="project" value="TreeGrafter"/>
</dbReference>
<dbReference type="UniPathway" id="UPA00850"/>
<dbReference type="InterPro" id="IPR001645">
    <property type="entry name" value="Folylpolyglutamate_synth"/>
</dbReference>
<evidence type="ECO:0000313" key="21">
    <source>
        <dbReference type="Proteomes" id="UP000035681"/>
    </source>
</evidence>
<dbReference type="PIRSF" id="PIRSF038895">
    <property type="entry name" value="FPGS"/>
    <property type="match status" value="1"/>
</dbReference>
<dbReference type="GO" id="GO:0006730">
    <property type="term" value="P:one-carbon metabolic process"/>
    <property type="evidence" value="ECO:0007669"/>
    <property type="project" value="UniProtKB-KW"/>
</dbReference>
<comment type="subcellular location">
    <subcellularLocation>
        <location evidence="3">Cytoplasm</location>
    </subcellularLocation>
    <subcellularLocation>
        <location evidence="1">Mitochondrion inner membrane</location>
    </subcellularLocation>
    <subcellularLocation>
        <location evidence="2">Mitochondrion matrix</location>
    </subcellularLocation>
</comment>
<keyword evidence="21" id="KW-1185">Reference proteome</keyword>
<evidence type="ECO:0000256" key="1">
    <source>
        <dbReference type="ARBA" id="ARBA00004273"/>
    </source>
</evidence>
<feature type="binding site" evidence="19">
    <location>
        <position position="115"/>
    </location>
    <ligand>
        <name>Mg(2+)</name>
        <dbReference type="ChEBI" id="CHEBI:18420"/>
        <label>1</label>
    </ligand>
</feature>
<feature type="binding site" evidence="19">
    <location>
        <position position="210"/>
    </location>
    <ligand>
        <name>Mg(2+)</name>
        <dbReference type="ChEBI" id="CHEBI:18420"/>
        <label>1</label>
    </ligand>
</feature>
<evidence type="ECO:0000256" key="16">
    <source>
        <dbReference type="ARBA" id="ARBA00047493"/>
    </source>
</evidence>
<dbReference type="PROSITE" id="PS01012">
    <property type="entry name" value="FOLYLPOLYGLU_SYNT_2"/>
    <property type="match status" value="1"/>
</dbReference>
<comment type="pathway">
    <text evidence="4 17">Cofactor biosynthesis; tetrahydrofolylpolyglutamate biosynthesis.</text>
</comment>
<keyword evidence="9 19" id="KW-0479">Metal-binding</keyword>
<dbReference type="WBParaSite" id="TCONS_00005127.p1">
    <property type="protein sequence ID" value="TCONS_00005127.p1"/>
    <property type="gene ID" value="XLOC_003456"/>
</dbReference>
<dbReference type="GO" id="GO:0005524">
    <property type="term" value="F:ATP binding"/>
    <property type="evidence" value="ECO:0007669"/>
    <property type="project" value="UniProtKB-KW"/>
</dbReference>
<evidence type="ECO:0000256" key="15">
    <source>
        <dbReference type="ARBA" id="ARBA00023136"/>
    </source>
</evidence>
<dbReference type="GO" id="GO:0005759">
    <property type="term" value="C:mitochondrial matrix"/>
    <property type="evidence" value="ECO:0007669"/>
    <property type="project" value="UniProtKB-SubCell"/>
</dbReference>
<dbReference type="InterPro" id="IPR036565">
    <property type="entry name" value="Mur-like_cat_sf"/>
</dbReference>
<dbReference type="STRING" id="6248.A0A0K0EJI5"/>
<comment type="similarity">
    <text evidence="5 17">Belongs to the folylpolyglutamate synthase family.</text>
</comment>
<keyword evidence="7 17" id="KW-0554">One-carbon metabolism</keyword>
<protein>
    <recommendedName>
        <fullName evidence="17">Folylpolyglutamate synthase</fullName>
        <ecNumber evidence="17">6.3.2.17</ecNumber>
    </recommendedName>
    <alternativeName>
        <fullName evidence="17">Folylpoly-gamma-glutamate synthetase</fullName>
    </alternativeName>
    <alternativeName>
        <fullName evidence="17">Tetrahydrofolylpolyglutamate synthase</fullName>
    </alternativeName>
</protein>
<feature type="binding site" evidence="18">
    <location>
        <position position="335"/>
    </location>
    <ligand>
        <name>ATP</name>
        <dbReference type="ChEBI" id="CHEBI:30616"/>
    </ligand>
</feature>
<organism evidence="22">
    <name type="scientific">Strongyloides stercoralis</name>
    <name type="common">Threadworm</name>
    <dbReference type="NCBI Taxonomy" id="6248"/>
    <lineage>
        <taxon>Eukaryota</taxon>
        <taxon>Metazoa</taxon>
        <taxon>Ecdysozoa</taxon>
        <taxon>Nematoda</taxon>
        <taxon>Chromadorea</taxon>
        <taxon>Rhabditida</taxon>
        <taxon>Tylenchina</taxon>
        <taxon>Panagrolaimomorpha</taxon>
        <taxon>Strongyloidoidea</taxon>
        <taxon>Strongyloididae</taxon>
        <taxon>Strongyloides</taxon>
    </lineage>
</organism>
<proteinExistence type="inferred from homology"/>
<dbReference type="Gene3D" id="3.90.190.20">
    <property type="entry name" value="Mur ligase, C-terminal domain"/>
    <property type="match status" value="1"/>
</dbReference>
<evidence type="ECO:0000256" key="4">
    <source>
        <dbReference type="ARBA" id="ARBA00005150"/>
    </source>
</evidence>
<sequence>MITLTLLLKSPLLQSTIFRMAGVQKCKLYDDSIKKLNSLISNAKTIEIARKNKIETQNKSLPLMRAYFDGCNINLEDLNKLNVIHISGSKGKGTTSAMIEAILRDKGYKTGFFSSPHLINVTERIRINGKEIDKTLFSTYFFDIYNKLVDKNFDPLPGYFKFLTILAYYTFLKENVDVAIMEVGIGGEYDSTNIIEQPSVCGITTLDYDHTSLLGDTLQEIAWHKGGIMKKNIPCITIPQEYEAMDVLIKRSHEKKCQLIVAKPLNEKLIDNLHLTGRHQLINLSLALQIVKQWEEEMRKRNKFINIIDKNNYSNDIQSLEYLKKIFKNFLWKGRTQKVETNGILYMVDGAHTQKSIEVCGDWFMNNIINNKDEECIKILLFSTTGERDSKLFLEILEKYISSSNDKATLTSNNTGKYYQNQEIWKSINSTVPSATFHTIETSIQFINTIRKTTSKDVNICVLVTGSLHLVGGTLSIIDK</sequence>
<feature type="binding site" evidence="19">
    <location>
        <position position="182"/>
    </location>
    <ligand>
        <name>Mg(2+)</name>
        <dbReference type="ChEBI" id="CHEBI:18420"/>
        <label>1</label>
    </ligand>
</feature>
<evidence type="ECO:0000256" key="14">
    <source>
        <dbReference type="ARBA" id="ARBA00023128"/>
    </source>
</evidence>
<dbReference type="GO" id="GO:0005743">
    <property type="term" value="C:mitochondrial inner membrane"/>
    <property type="evidence" value="ECO:0007669"/>
    <property type="project" value="UniProtKB-SubCell"/>
</dbReference>
<dbReference type="InterPro" id="IPR018109">
    <property type="entry name" value="Folylpolyglutamate_synth_CS"/>
</dbReference>
<dbReference type="AlphaFoldDB" id="A0A0K0EJI5"/>
<keyword evidence="13 19" id="KW-0460">Magnesium</keyword>
<dbReference type="InterPro" id="IPR023600">
    <property type="entry name" value="Folylpolyglutamate_synth_euk"/>
</dbReference>
<evidence type="ECO:0000256" key="18">
    <source>
        <dbReference type="PIRSR" id="PIRSR038895-1"/>
    </source>
</evidence>
<dbReference type="PANTHER" id="PTHR11136">
    <property type="entry name" value="FOLYLPOLYGLUTAMATE SYNTHASE-RELATED"/>
    <property type="match status" value="1"/>
</dbReference>
<dbReference type="GO" id="GO:0004326">
    <property type="term" value="F:tetrahydrofolylpolyglutamate synthase activity"/>
    <property type="evidence" value="ECO:0007669"/>
    <property type="project" value="UniProtKB-EC"/>
</dbReference>
<evidence type="ECO:0000256" key="20">
    <source>
        <dbReference type="SAM" id="SignalP"/>
    </source>
</evidence>
<evidence type="ECO:0000256" key="10">
    <source>
        <dbReference type="ARBA" id="ARBA00022741"/>
    </source>
</evidence>
<keyword evidence="12 18" id="KW-0067">ATP-binding</keyword>
<dbReference type="NCBIfam" id="TIGR01499">
    <property type="entry name" value="folC"/>
    <property type="match status" value="1"/>
</dbReference>
<evidence type="ECO:0000256" key="11">
    <source>
        <dbReference type="ARBA" id="ARBA00022792"/>
    </source>
</evidence>
<evidence type="ECO:0000256" key="3">
    <source>
        <dbReference type="ARBA" id="ARBA00004496"/>
    </source>
</evidence>
<comment type="function">
    <text evidence="17">Catalyzes conversion of folates to polyglutamate derivatives allowing concentration of folate compounds in the cell and the intracellular retention of these cofactors, which are important substrates for most of the folate-dependent enzymes that are involved in one-carbon transfer reactions involved in purine, pyrimidine and amino acid synthesis.</text>
</comment>
<evidence type="ECO:0000256" key="8">
    <source>
        <dbReference type="ARBA" id="ARBA00022598"/>
    </source>
</evidence>
<dbReference type="Proteomes" id="UP000035681">
    <property type="component" value="Unplaced"/>
</dbReference>
<feature type="binding site" evidence="18">
    <location>
        <position position="349"/>
    </location>
    <ligand>
        <name>ATP</name>
        <dbReference type="ChEBI" id="CHEBI:30616"/>
    </ligand>
</feature>
<keyword evidence="11" id="KW-0999">Mitochondrion inner membrane</keyword>
<dbReference type="Gene3D" id="3.40.1190.10">
    <property type="entry name" value="Mur-like, catalytic domain"/>
    <property type="match status" value="1"/>
</dbReference>